<dbReference type="Proteomes" id="UP001063166">
    <property type="component" value="Unassembled WGS sequence"/>
</dbReference>
<sequence length="300" mass="33411">MLPNASHFTINDGTFTEIHSGSVDQSKHYHLYIFGSLQDEIQAGLRPPLDEGTLKELVASVEARIPQEGEAAQTDIQAGQSDEAQGPETPAEPEIIPTVKQLVIYTNTDNANKKLKKATNIVFTLTPPGSPPSGKSWPTIVWKTLQFLPLTMMKKDCAWSDETGISIVREKDNSTIHPDNARIVIKPRHMAVTAQFGLINKSSFSSRFALCVVDRSRPESDRFCPVIDVRDLKEDDLFMCGPPVGLQAYAVPADVKERRLIDTSQYRPLFPKPIDVRTLKAKTTFRLYSHPSGRVVLDKE</sequence>
<feature type="region of interest" description="Disordered" evidence="1">
    <location>
        <begin position="70"/>
        <end position="93"/>
    </location>
</feature>
<name>A0A9P3UMM1_LYOSH</name>
<protein>
    <submittedName>
        <fullName evidence="2">Uncharacterized protein</fullName>
    </submittedName>
</protein>
<reference evidence="2" key="1">
    <citation type="submission" date="2022-07" db="EMBL/GenBank/DDBJ databases">
        <title>The genome of Lyophyllum shimeji provides insight into the initial evolution of ectomycorrhizal fungal genome.</title>
        <authorList>
            <person name="Kobayashi Y."/>
            <person name="Shibata T."/>
            <person name="Hirakawa H."/>
            <person name="Shigenobu S."/>
            <person name="Nishiyama T."/>
            <person name="Yamada A."/>
            <person name="Hasebe M."/>
            <person name="Kawaguchi M."/>
        </authorList>
    </citation>
    <scope>NUCLEOTIDE SEQUENCE</scope>
    <source>
        <strain evidence="2">AT787</strain>
    </source>
</reference>
<gene>
    <name evidence="2" type="ORF">LshimejAT787_0506630</name>
</gene>
<evidence type="ECO:0000256" key="1">
    <source>
        <dbReference type="SAM" id="MobiDB-lite"/>
    </source>
</evidence>
<organism evidence="2 3">
    <name type="scientific">Lyophyllum shimeji</name>
    <name type="common">Hon-shimeji</name>
    <name type="synonym">Tricholoma shimeji</name>
    <dbReference type="NCBI Taxonomy" id="47721"/>
    <lineage>
        <taxon>Eukaryota</taxon>
        <taxon>Fungi</taxon>
        <taxon>Dikarya</taxon>
        <taxon>Basidiomycota</taxon>
        <taxon>Agaricomycotina</taxon>
        <taxon>Agaricomycetes</taxon>
        <taxon>Agaricomycetidae</taxon>
        <taxon>Agaricales</taxon>
        <taxon>Tricholomatineae</taxon>
        <taxon>Lyophyllaceae</taxon>
        <taxon>Lyophyllum</taxon>
    </lineage>
</organism>
<proteinExistence type="predicted"/>
<dbReference type="EMBL" id="BRPK01000005">
    <property type="protein sequence ID" value="GLB38798.1"/>
    <property type="molecule type" value="Genomic_DNA"/>
</dbReference>
<evidence type="ECO:0000313" key="2">
    <source>
        <dbReference type="EMBL" id="GLB38798.1"/>
    </source>
</evidence>
<dbReference type="OrthoDB" id="2982815at2759"/>
<keyword evidence="3" id="KW-1185">Reference proteome</keyword>
<feature type="compositionally biased region" description="Polar residues" evidence="1">
    <location>
        <begin position="74"/>
        <end position="83"/>
    </location>
</feature>
<dbReference type="AlphaFoldDB" id="A0A9P3UMM1"/>
<accession>A0A9P3UMM1</accession>
<comment type="caution">
    <text evidence="2">The sequence shown here is derived from an EMBL/GenBank/DDBJ whole genome shotgun (WGS) entry which is preliminary data.</text>
</comment>
<evidence type="ECO:0000313" key="3">
    <source>
        <dbReference type="Proteomes" id="UP001063166"/>
    </source>
</evidence>